<comment type="cofactor">
    <cofactor evidence="1 8">
        <name>pyridoxal 5'-phosphate</name>
        <dbReference type="ChEBI" id="CHEBI:597326"/>
    </cofactor>
</comment>
<keyword evidence="4 8" id="KW-0032">Aminotransferase</keyword>
<dbReference type="InterPro" id="IPR050596">
    <property type="entry name" value="AspAT/PAT-like"/>
</dbReference>
<keyword evidence="5 8" id="KW-0808">Transferase</keyword>
<comment type="subunit">
    <text evidence="3">Homodimer.</text>
</comment>
<comment type="similarity">
    <text evidence="2 8">Belongs to the class-I pyridoxal-phosphate-dependent aminotransferase family.</text>
</comment>
<dbReference type="GO" id="GO:0004069">
    <property type="term" value="F:L-aspartate:2-oxoglutarate aminotransferase activity"/>
    <property type="evidence" value="ECO:0007669"/>
    <property type="project" value="UniProtKB-EC"/>
</dbReference>
<comment type="catalytic activity">
    <reaction evidence="7">
        <text>L-aspartate + 2-oxoglutarate = oxaloacetate + L-glutamate</text>
        <dbReference type="Rhea" id="RHEA:21824"/>
        <dbReference type="ChEBI" id="CHEBI:16452"/>
        <dbReference type="ChEBI" id="CHEBI:16810"/>
        <dbReference type="ChEBI" id="CHEBI:29985"/>
        <dbReference type="ChEBI" id="CHEBI:29991"/>
        <dbReference type="EC" id="2.6.1.1"/>
    </reaction>
</comment>
<name>A0A286G306_9PROT</name>
<dbReference type="GO" id="GO:0030170">
    <property type="term" value="F:pyridoxal phosphate binding"/>
    <property type="evidence" value="ECO:0007669"/>
    <property type="project" value="InterPro"/>
</dbReference>
<dbReference type="SUPFAM" id="SSF53383">
    <property type="entry name" value="PLP-dependent transferases"/>
    <property type="match status" value="1"/>
</dbReference>
<feature type="domain" description="Aminotransferase class I/classII large" evidence="9">
    <location>
        <begin position="32"/>
        <end position="392"/>
    </location>
</feature>
<evidence type="ECO:0000313" key="10">
    <source>
        <dbReference type="EMBL" id="SOD89549.1"/>
    </source>
</evidence>
<dbReference type="PANTHER" id="PTHR46383:SF1">
    <property type="entry name" value="ASPARTATE AMINOTRANSFERASE"/>
    <property type="match status" value="1"/>
</dbReference>
<accession>A0A286G306</accession>
<evidence type="ECO:0000259" key="9">
    <source>
        <dbReference type="Pfam" id="PF00155"/>
    </source>
</evidence>
<evidence type="ECO:0000256" key="1">
    <source>
        <dbReference type="ARBA" id="ARBA00001933"/>
    </source>
</evidence>
<protein>
    <recommendedName>
        <fullName evidence="8">Aminotransferase</fullName>
        <ecNumber evidence="8">2.6.1.-</ecNumber>
    </recommendedName>
</protein>
<dbReference type="EMBL" id="OCNJ01000001">
    <property type="protein sequence ID" value="SOD89549.1"/>
    <property type="molecule type" value="Genomic_DNA"/>
</dbReference>
<dbReference type="Proteomes" id="UP000219621">
    <property type="component" value="Unassembled WGS sequence"/>
</dbReference>
<reference evidence="10 11" key="1">
    <citation type="submission" date="2017-09" db="EMBL/GenBank/DDBJ databases">
        <authorList>
            <person name="Ehlers B."/>
            <person name="Leendertz F.H."/>
        </authorList>
    </citation>
    <scope>NUCLEOTIDE SEQUENCE [LARGE SCALE GENOMIC DNA]</scope>
    <source>
        <strain evidence="10 11">USBA 140</strain>
    </source>
</reference>
<dbReference type="PANTHER" id="PTHR46383">
    <property type="entry name" value="ASPARTATE AMINOTRANSFERASE"/>
    <property type="match status" value="1"/>
</dbReference>
<dbReference type="CDD" id="cd00609">
    <property type="entry name" value="AAT_like"/>
    <property type="match status" value="1"/>
</dbReference>
<dbReference type="AlphaFoldDB" id="A0A286G306"/>
<dbReference type="OrthoDB" id="9763453at2"/>
<dbReference type="InterPro" id="IPR015424">
    <property type="entry name" value="PyrdxlP-dep_Trfase"/>
</dbReference>
<sequence length="400" mass="42713">MSIIAKRLSAIKPSPTIAVTQKAAELKAAGRDVIGLGAGEPDFDTPDNVKAAAKAAIDRGETKYTAVAGTLALRKAICAKLERENGLKYVPDQITVGCGGKQTIYNAIMATVEAGDEVIIPAPYWVSYPDIVLLAGGTPVFVECGDNSGFKLTPDALEKAITPKTKWLVLNSPSNPTGAAYSAADLKALADVLLKHPHVWIMTDDMYEHLVYDGFEFATIAQVEPKLYDRTLTLNGVSKAYSMTGWRVGYAAGPADLIKAMNKIQSQSSTHTSSVSQAAAVEALNGPQDFLAEWRTAFAARRDLVVKMLNEAEGLTCRTPEGAFYVYPSCAGVLGKKTPDGRVIESDSDFAEALLEAEGVAVVQGVAFGLSPYFRISYATSEKALTEACTRIQRFCAGLK</sequence>
<keyword evidence="6" id="KW-0663">Pyridoxal phosphate</keyword>
<dbReference type="InterPro" id="IPR004839">
    <property type="entry name" value="Aminotransferase_I/II_large"/>
</dbReference>
<dbReference type="InterPro" id="IPR015422">
    <property type="entry name" value="PyrdxlP-dep_Trfase_small"/>
</dbReference>
<dbReference type="FunFam" id="3.40.640.10:FF:000033">
    <property type="entry name" value="Aspartate aminotransferase"/>
    <property type="match status" value="1"/>
</dbReference>
<dbReference type="InterPro" id="IPR015421">
    <property type="entry name" value="PyrdxlP-dep_Trfase_major"/>
</dbReference>
<organism evidence="10 11">
    <name type="scientific">Caenispirillum bisanense</name>
    <dbReference type="NCBI Taxonomy" id="414052"/>
    <lineage>
        <taxon>Bacteria</taxon>
        <taxon>Pseudomonadati</taxon>
        <taxon>Pseudomonadota</taxon>
        <taxon>Alphaproteobacteria</taxon>
        <taxon>Rhodospirillales</taxon>
        <taxon>Novispirillaceae</taxon>
        <taxon>Caenispirillum</taxon>
    </lineage>
</organism>
<keyword evidence="11" id="KW-1185">Reference proteome</keyword>
<dbReference type="Gene3D" id="3.40.640.10">
    <property type="entry name" value="Type I PLP-dependent aspartate aminotransferase-like (Major domain)"/>
    <property type="match status" value="1"/>
</dbReference>
<dbReference type="GO" id="GO:0006520">
    <property type="term" value="P:amino acid metabolic process"/>
    <property type="evidence" value="ECO:0007669"/>
    <property type="project" value="InterPro"/>
</dbReference>
<dbReference type="RefSeq" id="WP_097277159.1">
    <property type="nucleotide sequence ID" value="NZ_OCNJ01000001.1"/>
</dbReference>
<evidence type="ECO:0000256" key="6">
    <source>
        <dbReference type="ARBA" id="ARBA00022898"/>
    </source>
</evidence>
<dbReference type="EC" id="2.6.1.-" evidence="8"/>
<evidence type="ECO:0000256" key="3">
    <source>
        <dbReference type="ARBA" id="ARBA00011738"/>
    </source>
</evidence>
<evidence type="ECO:0000256" key="5">
    <source>
        <dbReference type="ARBA" id="ARBA00022679"/>
    </source>
</evidence>
<evidence type="ECO:0000256" key="2">
    <source>
        <dbReference type="ARBA" id="ARBA00007441"/>
    </source>
</evidence>
<evidence type="ECO:0000256" key="7">
    <source>
        <dbReference type="ARBA" id="ARBA00049185"/>
    </source>
</evidence>
<dbReference type="PROSITE" id="PS00105">
    <property type="entry name" value="AA_TRANSFER_CLASS_1"/>
    <property type="match status" value="1"/>
</dbReference>
<dbReference type="Pfam" id="PF00155">
    <property type="entry name" value="Aminotran_1_2"/>
    <property type="match status" value="1"/>
</dbReference>
<evidence type="ECO:0000256" key="8">
    <source>
        <dbReference type="RuleBase" id="RU000481"/>
    </source>
</evidence>
<dbReference type="InterPro" id="IPR004838">
    <property type="entry name" value="NHTrfase_class1_PyrdxlP-BS"/>
</dbReference>
<evidence type="ECO:0000256" key="4">
    <source>
        <dbReference type="ARBA" id="ARBA00022576"/>
    </source>
</evidence>
<proteinExistence type="inferred from homology"/>
<dbReference type="Gene3D" id="3.90.1150.10">
    <property type="entry name" value="Aspartate Aminotransferase, domain 1"/>
    <property type="match status" value="1"/>
</dbReference>
<evidence type="ECO:0000313" key="11">
    <source>
        <dbReference type="Proteomes" id="UP000219621"/>
    </source>
</evidence>
<gene>
    <name evidence="10" type="ORF">SAMN05421508_101256</name>
</gene>